<dbReference type="SUPFAM" id="SSF52058">
    <property type="entry name" value="L domain-like"/>
    <property type="match status" value="1"/>
</dbReference>
<feature type="compositionally biased region" description="Basic and acidic residues" evidence="10">
    <location>
        <begin position="499"/>
        <end position="509"/>
    </location>
</feature>
<feature type="region of interest" description="Disordered" evidence="10">
    <location>
        <begin position="499"/>
        <end position="570"/>
    </location>
</feature>
<keyword evidence="14" id="KW-1185">Reference proteome</keyword>
<dbReference type="GO" id="GO:0030030">
    <property type="term" value="P:cell projection organization"/>
    <property type="evidence" value="ECO:0007669"/>
    <property type="project" value="UniProtKB-KW"/>
</dbReference>
<dbReference type="Pfam" id="PF14580">
    <property type="entry name" value="LRR_9"/>
    <property type="match status" value="1"/>
</dbReference>
<evidence type="ECO:0000256" key="1">
    <source>
        <dbReference type="ARBA" id="ARBA00004300"/>
    </source>
</evidence>
<keyword evidence="2" id="KW-0963">Cytoplasm</keyword>
<feature type="region of interest" description="Disordered" evidence="10">
    <location>
        <begin position="1263"/>
        <end position="1292"/>
    </location>
</feature>
<keyword evidence="6" id="KW-0206">Cytoskeleton</keyword>
<gene>
    <name evidence="12" type="ORF">GPM918_LOCUS9056</name>
    <name evidence="13" type="ORF">SRO942_LOCUS9057</name>
</gene>
<dbReference type="SUPFAM" id="SSF49265">
    <property type="entry name" value="Fibronectin type III"/>
    <property type="match status" value="1"/>
</dbReference>
<feature type="compositionally biased region" description="Polar residues" evidence="10">
    <location>
        <begin position="1036"/>
        <end position="1054"/>
    </location>
</feature>
<dbReference type="InterPro" id="IPR036116">
    <property type="entry name" value="FN3_sf"/>
</dbReference>
<reference evidence="12" key="1">
    <citation type="submission" date="2021-02" db="EMBL/GenBank/DDBJ databases">
        <authorList>
            <person name="Nowell W R."/>
        </authorList>
    </citation>
    <scope>NUCLEOTIDE SEQUENCE</scope>
</reference>
<dbReference type="PROSITE" id="PS50853">
    <property type="entry name" value="FN3"/>
    <property type="match status" value="1"/>
</dbReference>
<name>A0A814A9S4_9BILA</name>
<keyword evidence="5" id="KW-0970">Cilium biogenesis/degradation</keyword>
<evidence type="ECO:0000256" key="6">
    <source>
        <dbReference type="ARBA" id="ARBA00023212"/>
    </source>
</evidence>
<feature type="compositionally biased region" description="Polar residues" evidence="10">
    <location>
        <begin position="534"/>
        <end position="561"/>
    </location>
</feature>
<feature type="region of interest" description="Disordered" evidence="10">
    <location>
        <begin position="1028"/>
        <end position="1136"/>
    </location>
</feature>
<dbReference type="InterPro" id="IPR050576">
    <property type="entry name" value="Cilia_flagella_integrity"/>
</dbReference>
<feature type="compositionally biased region" description="Low complexity" evidence="10">
    <location>
        <begin position="1103"/>
        <end position="1127"/>
    </location>
</feature>
<evidence type="ECO:0000259" key="11">
    <source>
        <dbReference type="PROSITE" id="PS50853"/>
    </source>
</evidence>
<comment type="subcellular location">
    <subcellularLocation>
        <location evidence="1">Cytoplasm</location>
        <location evidence="1">Cytoskeleton</location>
        <location evidence="1">Microtubule organizing center</location>
        <location evidence="1">Centrosome</location>
    </subcellularLocation>
</comment>
<proteinExistence type="predicted"/>
<dbReference type="EMBL" id="CAJNOQ010001645">
    <property type="protein sequence ID" value="CAF0909251.1"/>
    <property type="molecule type" value="Genomic_DNA"/>
</dbReference>
<comment type="function">
    <text evidence="7">Acts as a key negative regulator of ciliogenesis in collaboration with CCP110 by capping the mother centriole thereby preventing cilia formation. Required for recruitment of CCP110 to the centrosome.</text>
</comment>
<dbReference type="InterPro" id="IPR001611">
    <property type="entry name" value="Leu-rich_rpt"/>
</dbReference>
<feature type="region of interest" description="Disordered" evidence="10">
    <location>
        <begin position="927"/>
        <end position="949"/>
    </location>
</feature>
<dbReference type="EMBL" id="CAJOBC010001645">
    <property type="protein sequence ID" value="CAF3690620.1"/>
    <property type="molecule type" value="Genomic_DNA"/>
</dbReference>
<dbReference type="InterPro" id="IPR003961">
    <property type="entry name" value="FN3_dom"/>
</dbReference>
<dbReference type="Gene3D" id="2.60.40.10">
    <property type="entry name" value="Immunoglobulins"/>
    <property type="match status" value="1"/>
</dbReference>
<dbReference type="CDD" id="cd00063">
    <property type="entry name" value="FN3"/>
    <property type="match status" value="1"/>
</dbReference>
<organism evidence="12 14">
    <name type="scientific">Didymodactylos carnosus</name>
    <dbReference type="NCBI Taxonomy" id="1234261"/>
    <lineage>
        <taxon>Eukaryota</taxon>
        <taxon>Metazoa</taxon>
        <taxon>Spiralia</taxon>
        <taxon>Gnathifera</taxon>
        <taxon>Rotifera</taxon>
        <taxon>Eurotatoria</taxon>
        <taxon>Bdelloidea</taxon>
        <taxon>Philodinida</taxon>
        <taxon>Philodinidae</taxon>
        <taxon>Didymodactylos</taxon>
    </lineage>
</organism>
<evidence type="ECO:0000256" key="4">
    <source>
        <dbReference type="ARBA" id="ARBA00022737"/>
    </source>
</evidence>
<feature type="compositionally biased region" description="Low complexity" evidence="10">
    <location>
        <begin position="928"/>
        <end position="939"/>
    </location>
</feature>
<evidence type="ECO:0000256" key="8">
    <source>
        <dbReference type="ARBA" id="ARBA00068862"/>
    </source>
</evidence>
<feature type="compositionally biased region" description="Basic and acidic residues" evidence="10">
    <location>
        <begin position="1057"/>
        <end position="1067"/>
    </location>
</feature>
<dbReference type="InterPro" id="IPR013783">
    <property type="entry name" value="Ig-like_fold"/>
</dbReference>
<protein>
    <recommendedName>
        <fullName evidence="8">Centrosomal protein of 97 kDa</fullName>
    </recommendedName>
    <alternativeName>
        <fullName evidence="9">Leucine-rich repeat and IQ domain-containing protein 2</fullName>
    </alternativeName>
</protein>
<dbReference type="OrthoDB" id="5954088at2759"/>
<feature type="compositionally biased region" description="Polar residues" evidence="10">
    <location>
        <begin position="782"/>
        <end position="806"/>
    </location>
</feature>
<comment type="caution">
    <text evidence="12">The sequence shown here is derived from an EMBL/GenBank/DDBJ whole genome shotgun (WGS) entry which is preliminary data.</text>
</comment>
<dbReference type="Proteomes" id="UP000663829">
    <property type="component" value="Unassembled WGS sequence"/>
</dbReference>
<evidence type="ECO:0000256" key="7">
    <source>
        <dbReference type="ARBA" id="ARBA00058656"/>
    </source>
</evidence>
<evidence type="ECO:0000313" key="14">
    <source>
        <dbReference type="Proteomes" id="UP000663829"/>
    </source>
</evidence>
<dbReference type="Proteomes" id="UP000681722">
    <property type="component" value="Unassembled WGS sequence"/>
</dbReference>
<evidence type="ECO:0000256" key="9">
    <source>
        <dbReference type="ARBA" id="ARBA00076677"/>
    </source>
</evidence>
<feature type="domain" description="Fibronectin type-III" evidence="11">
    <location>
        <begin position="838"/>
        <end position="924"/>
    </location>
</feature>
<feature type="compositionally biased region" description="Polar residues" evidence="10">
    <location>
        <begin position="513"/>
        <end position="527"/>
    </location>
</feature>
<evidence type="ECO:0000256" key="2">
    <source>
        <dbReference type="ARBA" id="ARBA00022490"/>
    </source>
</evidence>
<evidence type="ECO:0000313" key="12">
    <source>
        <dbReference type="EMBL" id="CAF0909251.1"/>
    </source>
</evidence>
<accession>A0A814A9S4</accession>
<feature type="region of interest" description="Disordered" evidence="10">
    <location>
        <begin position="29"/>
        <end position="54"/>
    </location>
</feature>
<feature type="compositionally biased region" description="Polar residues" evidence="10">
    <location>
        <begin position="29"/>
        <end position="38"/>
    </location>
</feature>
<feature type="compositionally biased region" description="Low complexity" evidence="10">
    <location>
        <begin position="39"/>
        <end position="49"/>
    </location>
</feature>
<dbReference type="FunFam" id="3.80.10.10:FF:000165">
    <property type="entry name" value="Centrosomal protein of 97 kDa"/>
    <property type="match status" value="1"/>
</dbReference>
<dbReference type="PANTHER" id="PTHR45973">
    <property type="entry name" value="PROTEIN PHOSPHATASE 1 REGULATORY SUBUNIT SDS22-RELATED"/>
    <property type="match status" value="1"/>
</dbReference>
<dbReference type="Gene3D" id="3.80.10.10">
    <property type="entry name" value="Ribonuclease Inhibitor"/>
    <property type="match status" value="2"/>
</dbReference>
<evidence type="ECO:0000256" key="10">
    <source>
        <dbReference type="SAM" id="MobiDB-lite"/>
    </source>
</evidence>
<feature type="region of interest" description="Disordered" evidence="10">
    <location>
        <begin position="781"/>
        <end position="806"/>
    </location>
</feature>
<dbReference type="InterPro" id="IPR032675">
    <property type="entry name" value="LRR_dom_sf"/>
</dbReference>
<evidence type="ECO:0000256" key="5">
    <source>
        <dbReference type="ARBA" id="ARBA00022794"/>
    </source>
</evidence>
<dbReference type="GO" id="GO:0005813">
    <property type="term" value="C:centrosome"/>
    <property type="evidence" value="ECO:0007669"/>
    <property type="project" value="UniProtKB-SubCell"/>
</dbReference>
<feature type="compositionally biased region" description="Low complexity" evidence="10">
    <location>
        <begin position="1072"/>
        <end position="1086"/>
    </location>
</feature>
<evidence type="ECO:0000313" key="13">
    <source>
        <dbReference type="EMBL" id="CAF3690620.1"/>
    </source>
</evidence>
<dbReference type="PANTHER" id="PTHR45973:SF35">
    <property type="entry name" value="LEUCINE-RICH REPEAT-CONTAINING PROTEIN 43"/>
    <property type="match status" value="1"/>
</dbReference>
<evidence type="ECO:0000256" key="3">
    <source>
        <dbReference type="ARBA" id="ARBA00022614"/>
    </source>
</evidence>
<sequence length="1292" mass="147228">MKLADVVQYPRTIQTTTVTKVRRADMMSPSNMTVGRQDNNPTSHTISSNTHHHQSRTNLDDMLFTLSYDQQLEQKHLTRLDLANKGLKRIEKLPNIHFQIIDFDNNEINKIENLENCQMLIQLSLFHNRLVDIRSLSRLRLLEKLNLAQNSIDSIESLKSLQNLVSLNISCNNISSLSALNSCHLLQYLDASDNTIREIEDLSALTSLRYLNLNKNFIDTLVHVPRNLPKKIQTLIISDNEIQDLTEICYLSTLIELQTLWIMQNPCVEIESRQGYRQRFDYRPYIFNYLPLRNLDGYTISRKESLKAEWLLTQGKGRTFRPGEHLELVEYLSKVCSIESTEKDEQHLSRIMHLQDMYTQQKRNSESISNIDDEKNFGSDTMTAADTLPKDSQLKQTPITQQSLLLSESEYIKISPSPSSSVSSTNDMHTLVGGTRQLRTPSPLVMSRSINNPLNASIEDSTSRTNNRYVEYDARPVKPLDQNLFQTKLNEYAVVNTNDETRLRQEPMRNRSKSTATTNSSQLSNQPHLAYNANRYSPKTASHGPTTSSALQHTTTATTLRLKQKNTTDKYRNKNKRHTIAAATVIIDNDDNKHVRCRTSPKIIQENKKLITSQHPHHNGMQKKIKDKPLSNRSIRSKPRVNGTGLKPLVAEHTDDEDEEFHPKTEPIINTLRTSHASPTLLTTKTRLQSNDAQMTTTTTVETNDFKMLTTSVETMRTAMLQAYLNLHERFTKTTELQTSAMAALWKMVENNNRMKQSQTDKVLEENRLLNQRVLDLEAKLNKTNTNGNNSVDEQGHPSSPRSTSARLSFDTISAHQSTPVKNQNAVLSNKTDSSLLPPLRAHISKRDAKSFFLHWVPNPNNRQILGYKIYIDDTLKGVVEPTKFEVIINDIRDEGEYRIKIRAYDEHFESSDSNIVIARFRRQQKNTSSTIASTQASTPLQRTQSDHQIKDKISSAVKTEDNTVDRYHPLRQTQSYGNLFPSSSQTPIIMDQQKKNTTEGELSMCSGGFPTHQQQQFRSYSFDNGIPQEEEQSIKKSFSPDNVIDQSPVNYTFGTPERKCSNEDLHSSAMSSPSQSNRNNDNNNNIILRKPPRSPNRDKDSGSTSTHTGTCSKVLFSSESTSTSKHSPNRSSGIMSRLAKSPLKVKRSQIQQQQQPHSRNALLNALIADQQQTTTTSELHRPSSSNFVVEYSRSYHKPQSISPEELKNKSKTKILNRITNFIPITNPLNLSCNVIYRQLECSHLLAQYYPMSSDTTMKFSMSSPLPIPPRQSTRHKSSRTYNTAEEEMTEM</sequence>
<dbReference type="PROSITE" id="PS51450">
    <property type="entry name" value="LRR"/>
    <property type="match status" value="5"/>
</dbReference>
<keyword evidence="4" id="KW-0677">Repeat</keyword>
<dbReference type="SMART" id="SM00365">
    <property type="entry name" value="LRR_SD22"/>
    <property type="match status" value="5"/>
</dbReference>
<keyword evidence="3" id="KW-0433">Leucine-rich repeat</keyword>